<reference evidence="3" key="1">
    <citation type="submission" date="2021-06" db="EMBL/GenBank/DDBJ databases">
        <title>Comparative genomics, transcriptomics and evolutionary studies reveal genomic signatures of adaptation to plant cell wall in hemibiotrophic fungi.</title>
        <authorList>
            <consortium name="DOE Joint Genome Institute"/>
            <person name="Baroncelli R."/>
            <person name="Diaz J.F."/>
            <person name="Benocci T."/>
            <person name="Peng M."/>
            <person name="Battaglia E."/>
            <person name="Haridas S."/>
            <person name="Andreopoulos W."/>
            <person name="Labutti K."/>
            <person name="Pangilinan J."/>
            <person name="Floch G.L."/>
            <person name="Makela M.R."/>
            <person name="Henrissat B."/>
            <person name="Grigoriev I.V."/>
            <person name="Crouch J.A."/>
            <person name="De Vries R.P."/>
            <person name="Sukno S.A."/>
            <person name="Thon M.R."/>
        </authorList>
    </citation>
    <scope>NUCLEOTIDE SEQUENCE</scope>
    <source>
        <strain evidence="3">CBS 102054</strain>
    </source>
</reference>
<comment type="caution">
    <text evidence="3">The sequence shown here is derived from an EMBL/GenBank/DDBJ whole genome shotgun (WGS) entry which is preliminary data.</text>
</comment>
<dbReference type="AlphaFoldDB" id="A0AAI9ZM48"/>
<protein>
    <recommendedName>
        <fullName evidence="2">Copper acquisition factor BIM1-like domain-containing protein</fullName>
    </recommendedName>
</protein>
<dbReference type="Proteomes" id="UP001243989">
    <property type="component" value="Unassembled WGS sequence"/>
</dbReference>
<keyword evidence="1" id="KW-0732">Signal</keyword>
<evidence type="ECO:0000259" key="2">
    <source>
        <dbReference type="Pfam" id="PF20238"/>
    </source>
</evidence>
<proteinExistence type="predicted"/>
<organism evidence="3 4">
    <name type="scientific">Colletotrichum phormii</name>
    <dbReference type="NCBI Taxonomy" id="359342"/>
    <lineage>
        <taxon>Eukaryota</taxon>
        <taxon>Fungi</taxon>
        <taxon>Dikarya</taxon>
        <taxon>Ascomycota</taxon>
        <taxon>Pezizomycotina</taxon>
        <taxon>Sordariomycetes</taxon>
        <taxon>Hypocreomycetidae</taxon>
        <taxon>Glomerellales</taxon>
        <taxon>Glomerellaceae</taxon>
        <taxon>Colletotrichum</taxon>
        <taxon>Colletotrichum acutatum species complex</taxon>
    </lineage>
</organism>
<sequence length="214" mass="23627">MPNIPTVLTFLLALGTGINLTSAAAPAHAGFHIQYPWSSRGANLPSRAELDEFHPFCREIVHNPQAYARSSRTFLSFSGHPGDLVTALYTRNRVPKKRDDFPHVILQDLPMQPSGQVCVNVTIPFETKLNEMGVMYFEAKDPATGKVEYFCTDVKMADTEALPEEHPAMCAAGTRHSFQCRMSTCRLGRGAVVHMIVTSGLIFLQPSPNLGRIQ</sequence>
<feature type="chain" id="PRO_5042597881" description="Copper acquisition factor BIM1-like domain-containing protein" evidence="1">
    <location>
        <begin position="24"/>
        <end position="214"/>
    </location>
</feature>
<accession>A0AAI9ZM48</accession>
<keyword evidence="4" id="KW-1185">Reference proteome</keyword>
<evidence type="ECO:0000256" key="1">
    <source>
        <dbReference type="SAM" id="SignalP"/>
    </source>
</evidence>
<feature type="signal peptide" evidence="1">
    <location>
        <begin position="1"/>
        <end position="23"/>
    </location>
</feature>
<dbReference type="Pfam" id="PF20238">
    <property type="entry name" value="BIM1-like_dom"/>
    <property type="match status" value="1"/>
</dbReference>
<feature type="domain" description="Copper acquisition factor BIM1-like" evidence="2">
    <location>
        <begin position="29"/>
        <end position="174"/>
    </location>
</feature>
<name>A0AAI9ZM48_9PEZI</name>
<dbReference type="GeneID" id="85479883"/>
<dbReference type="EMBL" id="JAHMHQ010000015">
    <property type="protein sequence ID" value="KAK1634191.1"/>
    <property type="molecule type" value="Genomic_DNA"/>
</dbReference>
<dbReference type="RefSeq" id="XP_060442798.1">
    <property type="nucleotide sequence ID" value="XM_060595021.1"/>
</dbReference>
<evidence type="ECO:0000313" key="3">
    <source>
        <dbReference type="EMBL" id="KAK1634191.1"/>
    </source>
</evidence>
<evidence type="ECO:0000313" key="4">
    <source>
        <dbReference type="Proteomes" id="UP001243989"/>
    </source>
</evidence>
<gene>
    <name evidence="3" type="ORF">BDP81DRAFT_482627</name>
</gene>
<dbReference type="InterPro" id="IPR046530">
    <property type="entry name" value="BIM1-like_dom"/>
</dbReference>